<reference evidence="1 2" key="1">
    <citation type="journal article" date="2016" name="Genome Biol. Evol.">
        <title>Gene Family Evolution Reflects Adaptation to Soil Environmental Stressors in the Genome of the Collembolan Orchesella cincta.</title>
        <authorList>
            <person name="Faddeeva-Vakhrusheva A."/>
            <person name="Derks M.F."/>
            <person name="Anvar S.Y."/>
            <person name="Agamennone V."/>
            <person name="Suring W."/>
            <person name="Smit S."/>
            <person name="van Straalen N.M."/>
            <person name="Roelofs D."/>
        </authorList>
    </citation>
    <scope>NUCLEOTIDE SEQUENCE [LARGE SCALE GENOMIC DNA]</scope>
    <source>
        <tissue evidence="1">Mixed pool</tissue>
    </source>
</reference>
<sequence>MERCDQPIHCYSRLNASVFAIEINNNTSNLLGVIRDRETSLRKTFTNNGSAAIERRYNATEGVWRQPPSSFPMHSAQSISSVWRGNLRRL</sequence>
<dbReference type="EMBL" id="LJIJ01006976">
    <property type="protein sequence ID" value="ODM86852.1"/>
    <property type="molecule type" value="Genomic_DNA"/>
</dbReference>
<proteinExistence type="predicted"/>
<organism evidence="1 2">
    <name type="scientific">Orchesella cincta</name>
    <name type="common">Springtail</name>
    <name type="synonym">Podura cincta</name>
    <dbReference type="NCBI Taxonomy" id="48709"/>
    <lineage>
        <taxon>Eukaryota</taxon>
        <taxon>Metazoa</taxon>
        <taxon>Ecdysozoa</taxon>
        <taxon>Arthropoda</taxon>
        <taxon>Hexapoda</taxon>
        <taxon>Collembola</taxon>
        <taxon>Entomobryomorpha</taxon>
        <taxon>Entomobryoidea</taxon>
        <taxon>Orchesellidae</taxon>
        <taxon>Orchesellinae</taxon>
        <taxon>Orchesella</taxon>
    </lineage>
</organism>
<evidence type="ECO:0000313" key="1">
    <source>
        <dbReference type="EMBL" id="ODM86852.1"/>
    </source>
</evidence>
<evidence type="ECO:0000313" key="2">
    <source>
        <dbReference type="Proteomes" id="UP000094527"/>
    </source>
</evidence>
<name>A0A1D2M1N3_ORCCI</name>
<accession>A0A1D2M1N3</accession>
<dbReference type="Proteomes" id="UP000094527">
    <property type="component" value="Unassembled WGS sequence"/>
</dbReference>
<gene>
    <name evidence="1" type="ORF">Ocin01_19830</name>
</gene>
<dbReference type="AlphaFoldDB" id="A0A1D2M1N3"/>
<keyword evidence="2" id="KW-1185">Reference proteome</keyword>
<protein>
    <submittedName>
        <fullName evidence="1">Uncharacterized protein</fullName>
    </submittedName>
</protein>
<comment type="caution">
    <text evidence="1">The sequence shown here is derived from an EMBL/GenBank/DDBJ whole genome shotgun (WGS) entry which is preliminary data.</text>
</comment>